<reference evidence="2 3" key="1">
    <citation type="submission" date="2014-06" db="EMBL/GenBank/DDBJ databases">
        <title>Evolutionary Origins and Diversification of the Mycorrhizal Mutualists.</title>
        <authorList>
            <consortium name="DOE Joint Genome Institute"/>
            <consortium name="Mycorrhizal Genomics Consortium"/>
            <person name="Kohler A."/>
            <person name="Kuo A."/>
            <person name="Nagy L.G."/>
            <person name="Floudas D."/>
            <person name="Copeland A."/>
            <person name="Barry K.W."/>
            <person name="Cichocki N."/>
            <person name="Veneault-Fourrey C."/>
            <person name="LaButti K."/>
            <person name="Lindquist E.A."/>
            <person name="Lipzen A."/>
            <person name="Lundell T."/>
            <person name="Morin E."/>
            <person name="Murat C."/>
            <person name="Riley R."/>
            <person name="Ohm R."/>
            <person name="Sun H."/>
            <person name="Tunlid A."/>
            <person name="Henrissat B."/>
            <person name="Grigoriev I.V."/>
            <person name="Hibbett D.S."/>
            <person name="Martin F."/>
        </authorList>
    </citation>
    <scope>NUCLEOTIDE SEQUENCE [LARGE SCALE GENOMIC DNA]</scope>
    <source>
        <strain evidence="2 3">SS14</strain>
    </source>
</reference>
<proteinExistence type="predicted"/>
<accession>A0A0C9VKF6</accession>
<keyword evidence="3" id="KW-1185">Reference proteome</keyword>
<dbReference type="OrthoDB" id="5569309at2759"/>
<name>A0A0C9VKF6_SPHS4</name>
<dbReference type="Proteomes" id="UP000054279">
    <property type="component" value="Unassembled WGS sequence"/>
</dbReference>
<dbReference type="EMBL" id="KN837165">
    <property type="protein sequence ID" value="KIJ37906.1"/>
    <property type="molecule type" value="Genomic_DNA"/>
</dbReference>
<evidence type="ECO:0000313" key="2">
    <source>
        <dbReference type="EMBL" id="KIJ37906.1"/>
    </source>
</evidence>
<dbReference type="AlphaFoldDB" id="A0A0C9VKF6"/>
<evidence type="ECO:0000256" key="1">
    <source>
        <dbReference type="SAM" id="MobiDB-lite"/>
    </source>
</evidence>
<dbReference type="HOGENOM" id="CLU_966992_0_0_1"/>
<feature type="region of interest" description="Disordered" evidence="1">
    <location>
        <begin position="13"/>
        <end position="84"/>
    </location>
</feature>
<feature type="compositionally biased region" description="Polar residues" evidence="1">
    <location>
        <begin position="51"/>
        <end position="62"/>
    </location>
</feature>
<feature type="region of interest" description="Disordered" evidence="1">
    <location>
        <begin position="263"/>
        <end position="288"/>
    </location>
</feature>
<evidence type="ECO:0000313" key="3">
    <source>
        <dbReference type="Proteomes" id="UP000054279"/>
    </source>
</evidence>
<protein>
    <submittedName>
        <fullName evidence="2">Uncharacterized protein</fullName>
    </submittedName>
</protein>
<organism evidence="2 3">
    <name type="scientific">Sphaerobolus stellatus (strain SS14)</name>
    <dbReference type="NCBI Taxonomy" id="990650"/>
    <lineage>
        <taxon>Eukaryota</taxon>
        <taxon>Fungi</taxon>
        <taxon>Dikarya</taxon>
        <taxon>Basidiomycota</taxon>
        <taxon>Agaricomycotina</taxon>
        <taxon>Agaricomycetes</taxon>
        <taxon>Phallomycetidae</taxon>
        <taxon>Geastrales</taxon>
        <taxon>Sphaerobolaceae</taxon>
        <taxon>Sphaerobolus</taxon>
    </lineage>
</organism>
<gene>
    <name evidence="2" type="ORF">M422DRAFT_50229</name>
</gene>
<feature type="compositionally biased region" description="Low complexity" evidence="1">
    <location>
        <begin position="63"/>
        <end position="81"/>
    </location>
</feature>
<feature type="compositionally biased region" description="Low complexity" evidence="1">
    <location>
        <begin position="33"/>
        <end position="44"/>
    </location>
</feature>
<sequence length="288" mass="32075">MEMMNPGEALMINNQLSDYEPEQEKSPLTLRTQKSSNKSLLLQSGAVAPSPLQSQRSLRSNHSIPSITSSTITPSRSSSSSLHGCQDASQYAAFRQNAVEDDLYAQIRALQSHFTLQSYQVASLQKEVVDLSKPKAKKRRANIQGEVLTAPEMSDLIQTRAAEAKRKAEAEAAAKEAKEAATRDRVLERALNVGTKIFDKSLMALKKDELKDIAFALSISQEGANKDLIARIKEKFEVESHLKTDIRFRGIFARKHRGKQVVREQQDEFENEVEAGPSGVQHMDYESS</sequence>